<evidence type="ECO:0000256" key="7">
    <source>
        <dbReference type="ARBA" id="ARBA00023136"/>
    </source>
</evidence>
<name>A0A9D1D8P3_9FIRM</name>
<feature type="transmembrane region" description="Helical" evidence="8">
    <location>
        <begin position="39"/>
        <end position="62"/>
    </location>
</feature>
<evidence type="ECO:0000256" key="8">
    <source>
        <dbReference type="SAM" id="Phobius"/>
    </source>
</evidence>
<comment type="similarity">
    <text evidence="2">Belongs to the alanine or glycine:cation symporter (AGCS) (TC 2.A.25) family.</text>
</comment>
<protein>
    <submittedName>
        <fullName evidence="9">Alanine:cation symporter family protein</fullName>
    </submittedName>
</protein>
<keyword evidence="7 8" id="KW-0472">Membrane</keyword>
<evidence type="ECO:0000256" key="6">
    <source>
        <dbReference type="ARBA" id="ARBA00022989"/>
    </source>
</evidence>
<evidence type="ECO:0000256" key="5">
    <source>
        <dbReference type="ARBA" id="ARBA00022692"/>
    </source>
</evidence>
<dbReference type="Pfam" id="PF01235">
    <property type="entry name" value="Na_Ala_symp"/>
    <property type="match status" value="1"/>
</dbReference>
<evidence type="ECO:0000256" key="2">
    <source>
        <dbReference type="ARBA" id="ARBA00009261"/>
    </source>
</evidence>
<reference evidence="9" key="1">
    <citation type="submission" date="2020-10" db="EMBL/GenBank/DDBJ databases">
        <authorList>
            <person name="Gilroy R."/>
        </authorList>
    </citation>
    <scope>NUCLEOTIDE SEQUENCE</scope>
    <source>
        <strain evidence="9">ChiHjej9B8-7071</strain>
    </source>
</reference>
<keyword evidence="4" id="KW-1003">Cell membrane</keyword>
<dbReference type="AlphaFoldDB" id="A0A9D1D8P3"/>
<dbReference type="GO" id="GO:0005283">
    <property type="term" value="F:amino acid:sodium symporter activity"/>
    <property type="evidence" value="ECO:0007669"/>
    <property type="project" value="InterPro"/>
</dbReference>
<keyword evidence="5 8" id="KW-0812">Transmembrane</keyword>
<evidence type="ECO:0000256" key="3">
    <source>
        <dbReference type="ARBA" id="ARBA00022448"/>
    </source>
</evidence>
<dbReference type="PRINTS" id="PR00175">
    <property type="entry name" value="NAALASMPORT"/>
</dbReference>
<dbReference type="InterPro" id="IPR001463">
    <property type="entry name" value="Na/Ala_symport"/>
</dbReference>
<evidence type="ECO:0000256" key="4">
    <source>
        <dbReference type="ARBA" id="ARBA00022475"/>
    </source>
</evidence>
<organism evidence="9 10">
    <name type="scientific">Candidatus Avoscillospira stercoripullorum</name>
    <dbReference type="NCBI Taxonomy" id="2840709"/>
    <lineage>
        <taxon>Bacteria</taxon>
        <taxon>Bacillati</taxon>
        <taxon>Bacillota</taxon>
        <taxon>Clostridia</taxon>
        <taxon>Eubacteriales</taxon>
        <taxon>Oscillospiraceae</taxon>
        <taxon>Oscillospiraceae incertae sedis</taxon>
        <taxon>Candidatus Avoscillospira</taxon>
    </lineage>
</organism>
<dbReference type="EMBL" id="DVGD01000221">
    <property type="protein sequence ID" value="HIR10089.1"/>
    <property type="molecule type" value="Genomic_DNA"/>
</dbReference>
<gene>
    <name evidence="9" type="ORF">IAA70_06775</name>
</gene>
<sequence>PGLLTLCIALLALGTLLCWQLYGLTCARYLWGNRGTAVYRAAFAGAALLGAAMDLSAVWIIADALNGLMLLPNLAALFYLLPQVSPTALTDVPKASIL</sequence>
<evidence type="ECO:0000313" key="10">
    <source>
        <dbReference type="Proteomes" id="UP000824258"/>
    </source>
</evidence>
<comment type="caution">
    <text evidence="9">The sequence shown here is derived from an EMBL/GenBank/DDBJ whole genome shotgun (WGS) entry which is preliminary data.</text>
</comment>
<keyword evidence="3" id="KW-0813">Transport</keyword>
<dbReference type="PANTHER" id="PTHR30330:SF3">
    <property type="entry name" value="TRANSCRIPTIONAL REGULATOR, LRP FAMILY"/>
    <property type="match status" value="1"/>
</dbReference>
<accession>A0A9D1D8P3</accession>
<feature type="non-terminal residue" evidence="9">
    <location>
        <position position="1"/>
    </location>
</feature>
<dbReference type="Proteomes" id="UP000824258">
    <property type="component" value="Unassembled WGS sequence"/>
</dbReference>
<evidence type="ECO:0000313" key="9">
    <source>
        <dbReference type="EMBL" id="HIR10089.1"/>
    </source>
</evidence>
<comment type="subcellular location">
    <subcellularLocation>
        <location evidence="1">Cell membrane</location>
        <topology evidence="1">Multi-pass membrane protein</topology>
    </subcellularLocation>
</comment>
<dbReference type="GO" id="GO:0005886">
    <property type="term" value="C:plasma membrane"/>
    <property type="evidence" value="ECO:0007669"/>
    <property type="project" value="UniProtKB-SubCell"/>
</dbReference>
<dbReference type="PANTHER" id="PTHR30330">
    <property type="entry name" value="AGSS FAMILY TRANSPORTER, SODIUM-ALANINE"/>
    <property type="match status" value="1"/>
</dbReference>
<keyword evidence="6 8" id="KW-1133">Transmembrane helix</keyword>
<proteinExistence type="inferred from homology"/>
<evidence type="ECO:0000256" key="1">
    <source>
        <dbReference type="ARBA" id="ARBA00004651"/>
    </source>
</evidence>
<reference evidence="9" key="2">
    <citation type="journal article" date="2021" name="PeerJ">
        <title>Extensive microbial diversity within the chicken gut microbiome revealed by metagenomics and culture.</title>
        <authorList>
            <person name="Gilroy R."/>
            <person name="Ravi A."/>
            <person name="Getino M."/>
            <person name="Pursley I."/>
            <person name="Horton D.L."/>
            <person name="Alikhan N.F."/>
            <person name="Baker D."/>
            <person name="Gharbi K."/>
            <person name="Hall N."/>
            <person name="Watson M."/>
            <person name="Adriaenssens E.M."/>
            <person name="Foster-Nyarko E."/>
            <person name="Jarju S."/>
            <person name="Secka A."/>
            <person name="Antonio M."/>
            <person name="Oren A."/>
            <person name="Chaudhuri R.R."/>
            <person name="La Ragione R."/>
            <person name="Hildebrand F."/>
            <person name="Pallen M.J."/>
        </authorList>
    </citation>
    <scope>NUCLEOTIDE SEQUENCE</scope>
    <source>
        <strain evidence="9">ChiHjej9B8-7071</strain>
    </source>
</reference>